<gene>
    <name evidence="2" type="ORF">PBS003_LOCUS8916</name>
</gene>
<feature type="transmembrane region" description="Helical" evidence="1">
    <location>
        <begin position="127"/>
        <end position="150"/>
    </location>
</feature>
<keyword evidence="1" id="KW-1133">Transmembrane helix</keyword>
<comment type="caution">
    <text evidence="2">The sequence shown here is derived from an EMBL/GenBank/DDBJ whole genome shotgun (WGS) entry which is preliminary data.</text>
</comment>
<dbReference type="GO" id="GO:0017022">
    <property type="term" value="F:myosin binding"/>
    <property type="evidence" value="ECO:0007669"/>
    <property type="project" value="InterPro"/>
</dbReference>
<proteinExistence type="predicted"/>
<accession>A0AAU9LA71</accession>
<protein>
    <recommendedName>
        <fullName evidence="4">Myosin-binding domain-containing protein</fullName>
    </recommendedName>
</protein>
<evidence type="ECO:0000313" key="3">
    <source>
        <dbReference type="Proteomes" id="UP001160483"/>
    </source>
</evidence>
<evidence type="ECO:0000256" key="1">
    <source>
        <dbReference type="SAM" id="Phobius"/>
    </source>
</evidence>
<organism evidence="2 3">
    <name type="scientific">Peronospora belbahrii</name>
    <dbReference type="NCBI Taxonomy" id="622444"/>
    <lineage>
        <taxon>Eukaryota</taxon>
        <taxon>Sar</taxon>
        <taxon>Stramenopiles</taxon>
        <taxon>Oomycota</taxon>
        <taxon>Peronosporomycetes</taxon>
        <taxon>Peronosporales</taxon>
        <taxon>Peronosporaceae</taxon>
        <taxon>Peronospora</taxon>
    </lineage>
</organism>
<evidence type="ECO:0008006" key="4">
    <source>
        <dbReference type="Google" id="ProtNLM"/>
    </source>
</evidence>
<dbReference type="EMBL" id="CAKKTJ010000333">
    <property type="protein sequence ID" value="CAH0482320.1"/>
    <property type="molecule type" value="Genomic_DNA"/>
</dbReference>
<keyword evidence="1" id="KW-0812">Transmembrane</keyword>
<name>A0AAU9LA71_9STRA</name>
<evidence type="ECO:0000313" key="2">
    <source>
        <dbReference type="EMBL" id="CAH0482320.1"/>
    </source>
</evidence>
<dbReference type="AlphaFoldDB" id="A0AAU9LA71"/>
<feature type="transmembrane region" description="Helical" evidence="1">
    <location>
        <begin position="93"/>
        <end position="115"/>
    </location>
</feature>
<sequence length="666" mass="74320">MATKHLRRDQNGQISNGYNWFQVLQVIQRCIEVVAVRRLLQEIDTFHPTIREDLQLTMEIDPAVLIRPSKCWWKRYLLVIEILRSVHVLATTYIWKTIATTAGVVVVAMEAMVITERGMEEVDLLHMLGWIVRVTAFVLLGLELAVRLLLSLYKWRSRRLIGSLRAFIATLEAYDKVFAGSLMLIKRAELASRGYRLDTGLLPPIGRLETTSNAGNGGDGASVKSTATTAVQNQLRCLPLRRKLRAVNEQLQIRASILLKEGEYTRHIKIQDSVEEETTVSEQAPSLLLTALTKQHNQSTLLLENAVHSVLVQKLAHACSYRGNVRDWSLFRMLGSYRLTVEHLVKELRTWMDDLEVWNSTRDPMVLLACARNTKSSDYHEEKKHVSFSTEKGVCLKGVASQLHELRSASETLTALIVAAQYELLSADSAVERLANLHDVMHSKIDQLHDAWSSYGNALSALTGREDISKGANGDVPSENEVQRNSEPIAALEYPSFAVSEDPDCTVVFTGTSTGDEGFDLQALLKQQERDASATLSGPTPRFIRELQDVLAHRQAHAYSELTKQVDHDQPLNQAAASPRLPAANAMFALPGVPRSRQPPSVSPRVDAQLEATAGAFNLELQSLLQRSQRLQPDVIEFRSDRGEHAVIDAECGELVAPSSRSQEQH</sequence>
<dbReference type="GO" id="GO:0012505">
    <property type="term" value="C:endomembrane system"/>
    <property type="evidence" value="ECO:0007669"/>
    <property type="project" value="UniProtKB-SubCell"/>
</dbReference>
<dbReference type="Proteomes" id="UP001160483">
    <property type="component" value="Unassembled WGS sequence"/>
</dbReference>
<keyword evidence="1" id="KW-0472">Membrane</keyword>
<reference evidence="2" key="1">
    <citation type="submission" date="2021-11" db="EMBL/GenBank/DDBJ databases">
        <authorList>
            <person name="Islam A."/>
            <person name="Islam S."/>
            <person name="Flora M.S."/>
            <person name="Rahman M."/>
            <person name="Ziaur R.M."/>
            <person name="Epstein J.H."/>
            <person name="Hassan M."/>
            <person name="Klassen M."/>
            <person name="Woodard K."/>
            <person name="Webb A."/>
            <person name="Webby R.J."/>
            <person name="El Zowalaty M.E."/>
        </authorList>
    </citation>
    <scope>NUCLEOTIDE SEQUENCE</scope>
    <source>
        <strain evidence="2">Pbs3</strain>
    </source>
</reference>